<dbReference type="Pfam" id="PF20410">
    <property type="entry name" value="X-Tfes_XVIPCD"/>
    <property type="match status" value="1"/>
</dbReference>
<sequence>MEQTTTTGNGTAPAMSGTTPQPADLEFPAVLKDLYQLSAARRDGQEHTATALPGGWTRLEDAELRAAGIDPSALRDARSGFDAAFYRAPDGKVALALCGTDQLRDWPQNIGQGLGLETAQFENAIHLARSARNAFGNDLVLTGHSLGGGLASAAALVTDTPAITYNASGVHNNTLEREGLDPAAAKEYAAEGLIRSYHVKNELLTHLQEKSLPLRWVMPDAIGHRIELPDPEPLSFGKRLIPGAMLKHRLDLHGIDAVMDAQDLQQLRARETAQQNGIVLPATTLSTGGQLFNDAVDKLEPQRQRLGLEGDSAFFNTAGSIAAQSGGDGLTRIDHLLPGEGRVFAVQGELADPAHRRSHIDLAPAMETPLQQNLALLQQQDAHQQTVVQQETQRRQLAMG</sequence>
<organism evidence="3 4">
    <name type="scientific">Xanthomonas chitinilytica</name>
    <dbReference type="NCBI Taxonomy" id="2989819"/>
    <lineage>
        <taxon>Bacteria</taxon>
        <taxon>Pseudomonadati</taxon>
        <taxon>Pseudomonadota</taxon>
        <taxon>Gammaproteobacteria</taxon>
        <taxon>Lysobacterales</taxon>
        <taxon>Lysobacteraceae</taxon>
        <taxon>Xanthomonas</taxon>
    </lineage>
</organism>
<keyword evidence="4" id="KW-1185">Reference proteome</keyword>
<accession>A0ABT3JUU1</accession>
<proteinExistence type="predicted"/>
<evidence type="ECO:0000313" key="4">
    <source>
        <dbReference type="Proteomes" id="UP001209922"/>
    </source>
</evidence>
<protein>
    <submittedName>
        <fullName evidence="3">Phospholipase</fullName>
    </submittedName>
</protein>
<dbReference type="RefSeq" id="WP_265127193.1">
    <property type="nucleotide sequence ID" value="NZ_JAPCHY010000004.1"/>
</dbReference>
<feature type="compositionally biased region" description="Polar residues" evidence="1">
    <location>
        <begin position="1"/>
        <end position="21"/>
    </location>
</feature>
<evidence type="ECO:0000256" key="1">
    <source>
        <dbReference type="SAM" id="MobiDB-lite"/>
    </source>
</evidence>
<gene>
    <name evidence="3" type="ORF">OK345_06950</name>
</gene>
<dbReference type="InterPro" id="IPR046519">
    <property type="entry name" value="X-Tfes_XVIPCD"/>
</dbReference>
<comment type="caution">
    <text evidence="3">The sequence shown here is derived from an EMBL/GenBank/DDBJ whole genome shotgun (WGS) entry which is preliminary data.</text>
</comment>
<dbReference type="Pfam" id="PF26363">
    <property type="entry name" value="Phospholipase-like"/>
    <property type="match status" value="1"/>
</dbReference>
<dbReference type="SUPFAM" id="SSF53474">
    <property type="entry name" value="alpha/beta-Hydrolases"/>
    <property type="match status" value="1"/>
</dbReference>
<reference evidence="3 4" key="1">
    <citation type="submission" date="2022-10" db="EMBL/GenBank/DDBJ databases">
        <title>Xanthomonas sp. H13-6.</title>
        <authorList>
            <person name="Liu X."/>
            <person name="Deng Z."/>
            <person name="Jiang Y."/>
            <person name="Yu T."/>
            <person name="Ai J."/>
        </authorList>
    </citation>
    <scope>NUCLEOTIDE SEQUENCE [LARGE SCALE GENOMIC DNA]</scope>
    <source>
        <strain evidence="3 4">H13-6</strain>
    </source>
</reference>
<evidence type="ECO:0000313" key="3">
    <source>
        <dbReference type="EMBL" id="MCW4472237.1"/>
    </source>
</evidence>
<feature type="domain" description="X-Tfes XVIPCD" evidence="2">
    <location>
        <begin position="290"/>
        <end position="379"/>
    </location>
</feature>
<name>A0ABT3JUU1_9XANT</name>
<dbReference type="InterPro" id="IPR029058">
    <property type="entry name" value="AB_hydrolase_fold"/>
</dbReference>
<feature type="region of interest" description="Disordered" evidence="1">
    <location>
        <begin position="1"/>
        <end position="23"/>
    </location>
</feature>
<dbReference type="Proteomes" id="UP001209922">
    <property type="component" value="Unassembled WGS sequence"/>
</dbReference>
<dbReference type="EMBL" id="JAPCHY010000004">
    <property type="protein sequence ID" value="MCW4472237.1"/>
    <property type="molecule type" value="Genomic_DNA"/>
</dbReference>
<evidence type="ECO:0000259" key="2">
    <source>
        <dbReference type="Pfam" id="PF20410"/>
    </source>
</evidence>